<dbReference type="InterPro" id="IPR036637">
    <property type="entry name" value="Phosphohistidine_dom_sf"/>
</dbReference>
<evidence type="ECO:0000256" key="8">
    <source>
        <dbReference type="ARBA" id="ARBA00022597"/>
    </source>
</evidence>
<dbReference type="AlphaFoldDB" id="A0A1E8CMB9"/>
<keyword evidence="7" id="KW-0963">Cytoplasm</keyword>
<dbReference type="OrthoDB" id="9765468at2"/>
<accession>A0A1E8CMB9</accession>
<dbReference type="Pfam" id="PF02896">
    <property type="entry name" value="PEP-utilizers_C"/>
    <property type="match status" value="1"/>
</dbReference>
<evidence type="ECO:0000256" key="13">
    <source>
        <dbReference type="ARBA" id="ARBA00022842"/>
    </source>
</evidence>
<dbReference type="InterPro" id="IPR015813">
    <property type="entry name" value="Pyrv/PenolPyrv_kinase-like_dom"/>
</dbReference>
<evidence type="ECO:0000256" key="9">
    <source>
        <dbReference type="ARBA" id="ARBA00022679"/>
    </source>
</evidence>
<dbReference type="PRINTS" id="PR01736">
    <property type="entry name" value="PHPHTRNFRASE"/>
</dbReference>
<sequence length="758" mass="82831">MLDRLRDIVQAVNSARDLQSALDVIVSSVRDAMATQVCSVYLLDTDIGSHVLMASEGLRKESVGHVSLQLDEGLVGLVARNAEPVNLEDAQSHPNYHYLLETGEEAFSSFLGVPIIHHRKVLGVLVVQHREKRSFDAGEEAFLITLSAQLAGVIAAAEATGAIQGVSPSGQRRADSSFSGISGASGVAIGHAVVVFPHADLSIIPSRQISDIDAELSAFATALSSVRDDIRALSESVGQQLRPEERELFDVYLRMLDDDALGREVNELIRQGNWAQGSLADVATDHVKSFEQMKDPYLRERAADIKDLCSRVLAYLQETESTKQREYPENTILVGEELAPSMLMEVPREKLVGMISVKGSGNSHVAILARTMGIPTVMGVIDLPYRKLDGRPLIVDGYNGTVLTSPSEATLARYGEVLKEEEQFVRGLEALIDLPCITPDHHRVSLWVNTGLMTDVVRSLDHGAEGIGLFRTEVPFLLSERFPSEREQADIYREQLQAFSPKPVTMRTLDIGGDKSLPYFPIEEANPFLGWRGIRVTLDHPEIFIAQTRAMIRASEGLDNLQIMLPMVSNLQEVTSAIQIIKRALRELQEEGLDVSMPPIGVMIELPAAVYLTRALCQIVDFVSVGSNDLTQYLLAVDRNNPRVADLYSAFHPAVLNALQHVVTAAHAENRPVSICGEMAGDPGAAVLLMAMGFDTLSMNASTLLKVKAVIRAMTLSSAKALLNDVMQMNDAESIRSCVDLALYNAGVDRLLRSSRTN</sequence>
<dbReference type="InterPro" id="IPR000121">
    <property type="entry name" value="PEP_util_C"/>
</dbReference>
<dbReference type="GO" id="GO:0005737">
    <property type="term" value="C:cytoplasm"/>
    <property type="evidence" value="ECO:0007669"/>
    <property type="project" value="UniProtKB-SubCell"/>
</dbReference>
<dbReference type="PROSITE" id="PS00742">
    <property type="entry name" value="PEP_ENZYMES_2"/>
    <property type="match status" value="1"/>
</dbReference>
<keyword evidence="12" id="KW-0418">Kinase</keyword>
<keyword evidence="16" id="KW-1185">Reference proteome</keyword>
<gene>
    <name evidence="15" type="ORF">PHACT_09870</name>
</gene>
<dbReference type="Gene3D" id="3.30.450.40">
    <property type="match status" value="1"/>
</dbReference>
<dbReference type="InterPro" id="IPR050499">
    <property type="entry name" value="PEP-utilizing_PTS_enzyme"/>
</dbReference>
<comment type="catalytic activity">
    <reaction evidence="1">
        <text>L-histidyl-[protein] + phosphoenolpyruvate = N(pros)-phospho-L-histidyl-[protein] + pyruvate</text>
        <dbReference type="Rhea" id="RHEA:23880"/>
        <dbReference type="Rhea" id="RHEA-COMP:9745"/>
        <dbReference type="Rhea" id="RHEA-COMP:9746"/>
        <dbReference type="ChEBI" id="CHEBI:15361"/>
        <dbReference type="ChEBI" id="CHEBI:29979"/>
        <dbReference type="ChEBI" id="CHEBI:58702"/>
        <dbReference type="ChEBI" id="CHEBI:64837"/>
        <dbReference type="EC" id="2.7.3.9"/>
    </reaction>
</comment>
<dbReference type="InterPro" id="IPR008731">
    <property type="entry name" value="PTS_EIN"/>
</dbReference>
<dbReference type="SUPFAM" id="SSF55781">
    <property type="entry name" value="GAF domain-like"/>
    <property type="match status" value="1"/>
</dbReference>
<dbReference type="Pfam" id="PF05524">
    <property type="entry name" value="PEP-utilisers_N"/>
    <property type="match status" value="1"/>
</dbReference>
<dbReference type="SMART" id="SM00065">
    <property type="entry name" value="GAF"/>
    <property type="match status" value="1"/>
</dbReference>
<keyword evidence="15" id="KW-0670">Pyruvate</keyword>
<dbReference type="Gene3D" id="1.10.274.10">
    <property type="entry name" value="PtsI, HPr-binding domain"/>
    <property type="match status" value="1"/>
</dbReference>
<evidence type="ECO:0000313" key="16">
    <source>
        <dbReference type="Proteomes" id="UP000175669"/>
    </source>
</evidence>
<dbReference type="GO" id="GO:0008965">
    <property type="term" value="F:phosphoenolpyruvate-protein phosphotransferase activity"/>
    <property type="evidence" value="ECO:0007669"/>
    <property type="project" value="UniProtKB-EC"/>
</dbReference>
<dbReference type="InterPro" id="IPR029016">
    <property type="entry name" value="GAF-like_dom_sf"/>
</dbReference>
<comment type="similarity">
    <text evidence="4">Belongs to the PEP-utilizing enzyme family.</text>
</comment>
<proteinExistence type="inferred from homology"/>
<dbReference type="InterPro" id="IPR006318">
    <property type="entry name" value="PTS_EI-like"/>
</dbReference>
<dbReference type="SUPFAM" id="SSF47831">
    <property type="entry name" value="Enzyme I of the PEP:sugar phosphotransferase system HPr-binding (sub)domain"/>
    <property type="match status" value="1"/>
</dbReference>
<evidence type="ECO:0000313" key="15">
    <source>
        <dbReference type="EMBL" id="OFE13407.1"/>
    </source>
</evidence>
<dbReference type="InterPro" id="IPR008279">
    <property type="entry name" value="PEP-util_enz_mobile_dom"/>
</dbReference>
<name>A0A1E8CMB9_9GAMM</name>
<keyword evidence="10" id="KW-0598">Phosphotransferase system</keyword>
<dbReference type="InterPro" id="IPR036618">
    <property type="entry name" value="PtsI_HPr-bd_sf"/>
</dbReference>
<dbReference type="InterPro" id="IPR003018">
    <property type="entry name" value="GAF"/>
</dbReference>
<dbReference type="PANTHER" id="PTHR46244:SF1">
    <property type="entry name" value="PHOSPHOENOLPYRUVATE-DEPENDENT PHOSPHOTRANSFERASE SYSTEM"/>
    <property type="match status" value="1"/>
</dbReference>
<feature type="domain" description="GAF" evidence="14">
    <location>
        <begin position="17"/>
        <end position="164"/>
    </location>
</feature>
<dbReference type="Gene3D" id="3.50.30.10">
    <property type="entry name" value="Phosphohistidine domain"/>
    <property type="match status" value="1"/>
</dbReference>
<dbReference type="Pfam" id="PF01590">
    <property type="entry name" value="GAF"/>
    <property type="match status" value="1"/>
</dbReference>
<organism evidence="15 16">
    <name type="scientific">Pseudohongiella acticola</name>
    <dbReference type="NCBI Taxonomy" id="1524254"/>
    <lineage>
        <taxon>Bacteria</taxon>
        <taxon>Pseudomonadati</taxon>
        <taxon>Pseudomonadota</taxon>
        <taxon>Gammaproteobacteria</taxon>
        <taxon>Pseudomonadales</taxon>
        <taxon>Pseudohongiellaceae</taxon>
        <taxon>Pseudohongiella</taxon>
    </lineage>
</organism>
<dbReference type="Gene3D" id="3.20.20.60">
    <property type="entry name" value="Phosphoenolpyruvate-binding domains"/>
    <property type="match status" value="1"/>
</dbReference>
<evidence type="ECO:0000256" key="4">
    <source>
        <dbReference type="ARBA" id="ARBA00007837"/>
    </source>
</evidence>
<dbReference type="NCBIfam" id="NF008283">
    <property type="entry name" value="PRK11061.1"/>
    <property type="match status" value="1"/>
</dbReference>
<evidence type="ECO:0000256" key="10">
    <source>
        <dbReference type="ARBA" id="ARBA00022683"/>
    </source>
</evidence>
<evidence type="ECO:0000256" key="2">
    <source>
        <dbReference type="ARBA" id="ARBA00001946"/>
    </source>
</evidence>
<evidence type="ECO:0000256" key="5">
    <source>
        <dbReference type="ARBA" id="ARBA00012232"/>
    </source>
</evidence>
<dbReference type="RefSeq" id="WP_070117494.1">
    <property type="nucleotide sequence ID" value="NZ_MASR01000001.1"/>
</dbReference>
<comment type="subcellular location">
    <subcellularLocation>
        <location evidence="3">Cytoplasm</location>
    </subcellularLocation>
</comment>
<keyword evidence="13" id="KW-0460">Magnesium</keyword>
<keyword evidence="6" id="KW-0813">Transport</keyword>
<dbReference type="GO" id="GO:0009401">
    <property type="term" value="P:phosphoenolpyruvate-dependent sugar phosphotransferase system"/>
    <property type="evidence" value="ECO:0007669"/>
    <property type="project" value="UniProtKB-KW"/>
</dbReference>
<dbReference type="GO" id="GO:0046872">
    <property type="term" value="F:metal ion binding"/>
    <property type="evidence" value="ECO:0007669"/>
    <property type="project" value="UniProtKB-KW"/>
</dbReference>
<dbReference type="InterPro" id="IPR040442">
    <property type="entry name" value="Pyrv_kinase-like_dom_sf"/>
</dbReference>
<evidence type="ECO:0000256" key="3">
    <source>
        <dbReference type="ARBA" id="ARBA00004496"/>
    </source>
</evidence>
<comment type="cofactor">
    <cofactor evidence="2">
        <name>Mg(2+)</name>
        <dbReference type="ChEBI" id="CHEBI:18420"/>
    </cofactor>
</comment>
<dbReference type="GO" id="GO:0016301">
    <property type="term" value="F:kinase activity"/>
    <property type="evidence" value="ECO:0007669"/>
    <property type="project" value="UniProtKB-KW"/>
</dbReference>
<evidence type="ECO:0000259" key="14">
    <source>
        <dbReference type="SMART" id="SM00065"/>
    </source>
</evidence>
<dbReference type="NCBIfam" id="TIGR01417">
    <property type="entry name" value="PTS_I_fam"/>
    <property type="match status" value="1"/>
</dbReference>
<dbReference type="Proteomes" id="UP000175669">
    <property type="component" value="Unassembled WGS sequence"/>
</dbReference>
<dbReference type="STRING" id="1524254.PHACT_09870"/>
<comment type="caution">
    <text evidence="15">The sequence shown here is derived from an EMBL/GenBank/DDBJ whole genome shotgun (WGS) entry which is preliminary data.</text>
</comment>
<dbReference type="EC" id="2.7.3.9" evidence="5"/>
<keyword evidence="8" id="KW-0762">Sugar transport</keyword>
<dbReference type="EMBL" id="MASR01000001">
    <property type="protein sequence ID" value="OFE13407.1"/>
    <property type="molecule type" value="Genomic_DNA"/>
</dbReference>
<dbReference type="InterPro" id="IPR023151">
    <property type="entry name" value="PEP_util_CS"/>
</dbReference>
<reference evidence="16" key="1">
    <citation type="submission" date="2016-07" db="EMBL/GenBank/DDBJ databases">
        <authorList>
            <person name="Florea S."/>
            <person name="Webb J.S."/>
            <person name="Jaromczyk J."/>
            <person name="Schardl C.L."/>
        </authorList>
    </citation>
    <scope>NUCLEOTIDE SEQUENCE [LARGE SCALE GENOMIC DNA]</scope>
    <source>
        <strain evidence="16">KCTC 42131</strain>
    </source>
</reference>
<evidence type="ECO:0000256" key="1">
    <source>
        <dbReference type="ARBA" id="ARBA00000683"/>
    </source>
</evidence>
<evidence type="ECO:0000256" key="7">
    <source>
        <dbReference type="ARBA" id="ARBA00022490"/>
    </source>
</evidence>
<evidence type="ECO:0000256" key="12">
    <source>
        <dbReference type="ARBA" id="ARBA00022777"/>
    </source>
</evidence>
<dbReference type="SUPFAM" id="SSF51621">
    <property type="entry name" value="Phosphoenolpyruvate/pyruvate domain"/>
    <property type="match status" value="1"/>
</dbReference>
<protein>
    <recommendedName>
        <fullName evidence="5">phosphoenolpyruvate--protein phosphotransferase</fullName>
        <ecNumber evidence="5">2.7.3.9</ecNumber>
    </recommendedName>
</protein>
<keyword evidence="9 15" id="KW-0808">Transferase</keyword>
<dbReference type="SUPFAM" id="SSF52009">
    <property type="entry name" value="Phosphohistidine domain"/>
    <property type="match status" value="1"/>
</dbReference>
<keyword evidence="11" id="KW-0479">Metal-binding</keyword>
<dbReference type="Pfam" id="PF00391">
    <property type="entry name" value="PEP-utilizers"/>
    <property type="match status" value="1"/>
</dbReference>
<dbReference type="PANTHER" id="PTHR46244">
    <property type="entry name" value="PHOSPHOENOLPYRUVATE-PROTEIN PHOSPHOTRANSFERASE"/>
    <property type="match status" value="1"/>
</dbReference>
<evidence type="ECO:0000256" key="6">
    <source>
        <dbReference type="ARBA" id="ARBA00022448"/>
    </source>
</evidence>
<evidence type="ECO:0000256" key="11">
    <source>
        <dbReference type="ARBA" id="ARBA00022723"/>
    </source>
</evidence>